<keyword evidence="2" id="KW-1185">Reference proteome</keyword>
<sequence>MPTSLEKQCTVDYCPVLPKNGNGPTVYSQSFDQRITFPVKTQRRRRSFIIERVSIQVGQTVFCGESEKLMAYQRHRPSLG</sequence>
<comment type="caution">
    <text evidence="1">The sequence shown here is derived from an EMBL/GenBank/DDBJ whole genome shotgun (WGS) entry which is preliminary data.</text>
</comment>
<evidence type="ECO:0000313" key="1">
    <source>
        <dbReference type="EMBL" id="KAJ8018282.1"/>
    </source>
</evidence>
<evidence type="ECO:0000313" key="2">
    <source>
        <dbReference type="Proteomes" id="UP001152320"/>
    </source>
</evidence>
<gene>
    <name evidence="1" type="ORF">HOLleu_43807</name>
</gene>
<dbReference type="Proteomes" id="UP001152320">
    <property type="component" value="Unassembled WGS sequence"/>
</dbReference>
<reference evidence="1" key="1">
    <citation type="submission" date="2021-10" db="EMBL/GenBank/DDBJ databases">
        <title>Tropical sea cucumber genome reveals ecological adaptation and Cuvierian tubules defense mechanism.</title>
        <authorList>
            <person name="Chen T."/>
        </authorList>
    </citation>
    <scope>NUCLEOTIDE SEQUENCE</scope>
    <source>
        <strain evidence="1">Nanhai2018</strain>
        <tissue evidence="1">Muscle</tissue>
    </source>
</reference>
<organism evidence="1 2">
    <name type="scientific">Holothuria leucospilota</name>
    <name type="common">Black long sea cucumber</name>
    <name type="synonym">Mertensiothuria leucospilota</name>
    <dbReference type="NCBI Taxonomy" id="206669"/>
    <lineage>
        <taxon>Eukaryota</taxon>
        <taxon>Metazoa</taxon>
        <taxon>Echinodermata</taxon>
        <taxon>Eleutherozoa</taxon>
        <taxon>Echinozoa</taxon>
        <taxon>Holothuroidea</taxon>
        <taxon>Aspidochirotacea</taxon>
        <taxon>Aspidochirotida</taxon>
        <taxon>Holothuriidae</taxon>
        <taxon>Holothuria</taxon>
    </lineage>
</organism>
<dbReference type="EMBL" id="JAIZAY010000470">
    <property type="protein sequence ID" value="KAJ8018282.1"/>
    <property type="molecule type" value="Genomic_DNA"/>
</dbReference>
<proteinExistence type="predicted"/>
<protein>
    <submittedName>
        <fullName evidence="1">Uncharacterized protein</fullName>
    </submittedName>
</protein>
<name>A0A9Q0YE07_HOLLE</name>
<dbReference type="AlphaFoldDB" id="A0A9Q0YE07"/>
<accession>A0A9Q0YE07</accession>